<feature type="compositionally biased region" description="Low complexity" evidence="1">
    <location>
        <begin position="31"/>
        <end position="45"/>
    </location>
</feature>
<evidence type="ECO:0000256" key="1">
    <source>
        <dbReference type="SAM" id="MobiDB-lite"/>
    </source>
</evidence>
<name>A0A9P4MB77_9PEZI</name>
<evidence type="ECO:0000313" key="3">
    <source>
        <dbReference type="Proteomes" id="UP000799772"/>
    </source>
</evidence>
<accession>A0A9P4MB77</accession>
<gene>
    <name evidence="2" type="ORF">NA57DRAFT_50910</name>
</gene>
<feature type="compositionally biased region" description="Low complexity" evidence="1">
    <location>
        <begin position="92"/>
        <end position="102"/>
    </location>
</feature>
<organism evidence="2 3">
    <name type="scientific">Rhizodiscina lignyota</name>
    <dbReference type="NCBI Taxonomy" id="1504668"/>
    <lineage>
        <taxon>Eukaryota</taxon>
        <taxon>Fungi</taxon>
        <taxon>Dikarya</taxon>
        <taxon>Ascomycota</taxon>
        <taxon>Pezizomycotina</taxon>
        <taxon>Dothideomycetes</taxon>
        <taxon>Pleosporomycetidae</taxon>
        <taxon>Aulographales</taxon>
        <taxon>Rhizodiscinaceae</taxon>
        <taxon>Rhizodiscina</taxon>
    </lineage>
</organism>
<proteinExistence type="predicted"/>
<comment type="caution">
    <text evidence="2">The sequence shown here is derived from an EMBL/GenBank/DDBJ whole genome shotgun (WGS) entry which is preliminary data.</text>
</comment>
<feature type="compositionally biased region" description="Low complexity" evidence="1">
    <location>
        <begin position="152"/>
        <end position="181"/>
    </location>
</feature>
<feature type="region of interest" description="Disordered" evidence="1">
    <location>
        <begin position="1"/>
        <end position="70"/>
    </location>
</feature>
<dbReference type="AlphaFoldDB" id="A0A9P4MB77"/>
<dbReference type="EMBL" id="ML978121">
    <property type="protein sequence ID" value="KAF2104065.1"/>
    <property type="molecule type" value="Genomic_DNA"/>
</dbReference>
<feature type="region of interest" description="Disordered" evidence="1">
    <location>
        <begin position="89"/>
        <end position="181"/>
    </location>
</feature>
<feature type="compositionally biased region" description="Polar residues" evidence="1">
    <location>
        <begin position="51"/>
        <end position="67"/>
    </location>
</feature>
<protein>
    <submittedName>
        <fullName evidence="2">Uncharacterized protein</fullName>
    </submittedName>
</protein>
<dbReference type="Proteomes" id="UP000799772">
    <property type="component" value="Unassembled WGS sequence"/>
</dbReference>
<reference evidence="2" key="1">
    <citation type="journal article" date="2020" name="Stud. Mycol.">
        <title>101 Dothideomycetes genomes: a test case for predicting lifestyles and emergence of pathogens.</title>
        <authorList>
            <person name="Haridas S."/>
            <person name="Albert R."/>
            <person name="Binder M."/>
            <person name="Bloem J."/>
            <person name="Labutti K."/>
            <person name="Salamov A."/>
            <person name="Andreopoulos B."/>
            <person name="Baker S."/>
            <person name="Barry K."/>
            <person name="Bills G."/>
            <person name="Bluhm B."/>
            <person name="Cannon C."/>
            <person name="Castanera R."/>
            <person name="Culley D."/>
            <person name="Daum C."/>
            <person name="Ezra D."/>
            <person name="Gonzalez J."/>
            <person name="Henrissat B."/>
            <person name="Kuo A."/>
            <person name="Liang C."/>
            <person name="Lipzen A."/>
            <person name="Lutzoni F."/>
            <person name="Magnuson J."/>
            <person name="Mondo S."/>
            <person name="Nolan M."/>
            <person name="Ohm R."/>
            <person name="Pangilinan J."/>
            <person name="Park H.-J."/>
            <person name="Ramirez L."/>
            <person name="Alfaro M."/>
            <person name="Sun H."/>
            <person name="Tritt A."/>
            <person name="Yoshinaga Y."/>
            <person name="Zwiers L.-H."/>
            <person name="Turgeon B."/>
            <person name="Goodwin S."/>
            <person name="Spatafora J."/>
            <person name="Crous P."/>
            <person name="Grigoriev I."/>
        </authorList>
    </citation>
    <scope>NUCLEOTIDE SEQUENCE</scope>
    <source>
        <strain evidence="2">CBS 133067</strain>
    </source>
</reference>
<sequence>MVALKRAAPRTPSTQKNTMDRFVTKRPRLPNQTSSTQASSSNAQQPFSGDLPSSSFNTQVSNTQVTFSGGLPPSSFNAQAFSAQVPFPGGLSSSSSNTQVSSAQVPFPGGQPPSSSNAQVSGAQQPFSGGQPPSSFNAQVSSAQVPFSAAQTSSFTGHHSSSSHQPSSSSNVQTSNIQNSSPTPPLFIKQVFCELFSLMRDNHKLLPASSSKIVRETTPESLAESLVEAMPDGIAAALSTGEPWNLETLRNASKDTAKGTNTDCGIYAGLLTGGTITMHHLYVGKTEGKKKVLYDIWRDYGRTIDWFPLAFLESTACVFAHKLTFLPFRICDDGGAECIRGCCPHGISFEQVDEDHSQFFGPHAHQE</sequence>
<keyword evidence="3" id="KW-1185">Reference proteome</keyword>
<evidence type="ECO:0000313" key="2">
    <source>
        <dbReference type="EMBL" id="KAF2104065.1"/>
    </source>
</evidence>
<feature type="compositionally biased region" description="Polar residues" evidence="1">
    <location>
        <begin position="112"/>
        <end position="151"/>
    </location>
</feature>